<sequence length="241" mass="26949">MSQASYQTQPQMMQTNIQGTSTPAPTQPMTWKHGLFDCFNNMGDCCLACWCPCIIYGKTKSKADGSDETAQCCCFFCAMCIGFWCCLGTVNRGDLRNKKNIQGGLIEDAAIWWCCTPCALVQEHQEFSDSRGPTTLQLDQRMQQQQQEIQNIRQQQQEEMQDVRQQQFLQHVDNVLLVNWQQQQQNFRTAKSSTSATSDTNAATDSTAAKSSTTSSTTTTTAVATKYNICDMRCGHCCCGE</sequence>
<dbReference type="Pfam" id="PF04749">
    <property type="entry name" value="PLAC8"/>
    <property type="match status" value="1"/>
</dbReference>
<evidence type="ECO:0000256" key="2">
    <source>
        <dbReference type="SAM" id="MobiDB-lite"/>
    </source>
</evidence>
<keyword evidence="1" id="KW-0175">Coiled coil</keyword>
<keyword evidence="4" id="KW-1185">Reference proteome</keyword>
<dbReference type="Proteomes" id="UP000789508">
    <property type="component" value="Unassembled WGS sequence"/>
</dbReference>
<dbReference type="NCBIfam" id="TIGR01571">
    <property type="entry name" value="A_thal_Cys_rich"/>
    <property type="match status" value="1"/>
</dbReference>
<comment type="caution">
    <text evidence="3">The sequence shown here is derived from an EMBL/GenBank/DDBJ whole genome shotgun (WGS) entry which is preliminary data.</text>
</comment>
<organism evidence="3 4">
    <name type="scientific">Ambispora leptoticha</name>
    <dbReference type="NCBI Taxonomy" id="144679"/>
    <lineage>
        <taxon>Eukaryota</taxon>
        <taxon>Fungi</taxon>
        <taxon>Fungi incertae sedis</taxon>
        <taxon>Mucoromycota</taxon>
        <taxon>Glomeromycotina</taxon>
        <taxon>Glomeromycetes</taxon>
        <taxon>Archaeosporales</taxon>
        <taxon>Ambisporaceae</taxon>
        <taxon>Ambispora</taxon>
    </lineage>
</organism>
<gene>
    <name evidence="3" type="ORF">ALEPTO_LOCUS4145</name>
</gene>
<feature type="coiled-coil region" evidence="1">
    <location>
        <begin position="135"/>
        <end position="166"/>
    </location>
</feature>
<dbReference type="PANTHER" id="PTHR15907">
    <property type="entry name" value="DUF614 FAMILY PROTEIN-RELATED"/>
    <property type="match status" value="1"/>
</dbReference>
<dbReference type="AlphaFoldDB" id="A0A9N9A1F0"/>
<evidence type="ECO:0000313" key="3">
    <source>
        <dbReference type="EMBL" id="CAG8514495.1"/>
    </source>
</evidence>
<proteinExistence type="predicted"/>
<protein>
    <submittedName>
        <fullName evidence="3">8868_t:CDS:1</fullName>
    </submittedName>
</protein>
<dbReference type="OrthoDB" id="1045822at2759"/>
<reference evidence="3" key="1">
    <citation type="submission" date="2021-06" db="EMBL/GenBank/DDBJ databases">
        <authorList>
            <person name="Kallberg Y."/>
            <person name="Tangrot J."/>
            <person name="Rosling A."/>
        </authorList>
    </citation>
    <scope>NUCLEOTIDE SEQUENCE</scope>
    <source>
        <strain evidence="3">FL130A</strain>
    </source>
</reference>
<evidence type="ECO:0000313" key="4">
    <source>
        <dbReference type="Proteomes" id="UP000789508"/>
    </source>
</evidence>
<evidence type="ECO:0000256" key="1">
    <source>
        <dbReference type="SAM" id="Coils"/>
    </source>
</evidence>
<dbReference type="EMBL" id="CAJVPS010000898">
    <property type="protein sequence ID" value="CAG8514495.1"/>
    <property type="molecule type" value="Genomic_DNA"/>
</dbReference>
<name>A0A9N9A1F0_9GLOM</name>
<feature type="region of interest" description="Disordered" evidence="2">
    <location>
        <begin position="188"/>
        <end position="218"/>
    </location>
</feature>
<dbReference type="InterPro" id="IPR006461">
    <property type="entry name" value="PLAC_motif_containing"/>
</dbReference>
<accession>A0A9N9A1F0</accession>